<sequence>MLSRAFEVHDSKNENFIGHLLLTINEKVEVSVTYKDFYLEINSYFYENLKAPSLKNFYASYRVSLINENDQNYANISYLNPPEGGDIILFDGMRGFRIGSLIMYIKIQWLKNLSADYKVKGIFFRPDGDPEIAKQFYKNFGVRIDGLPFKISNLCLHDSWKKNIFEIDLSKIDSIIQNLVNELNFINSKIKYLREMNFESNDKYNKINILNFWICRNFYADLSNSPISFDYAYLSKVDLETKTELLSKYYYEKIAINQILEDKKMEHQKQIKRWDFSHIPHRFLQAIINIFNMLLPYTILLVFLYLIYKYLF</sequence>
<keyword evidence="1" id="KW-0812">Transmembrane</keyword>
<reference evidence="2 3" key="1">
    <citation type="submission" date="2013-02" db="EMBL/GenBank/DDBJ databases">
        <title>The Genome Sequence of Acinetobacter bereziniae CIP 70.12.</title>
        <authorList>
            <consortium name="The Broad Institute Genome Sequencing Platform"/>
            <consortium name="The Broad Institute Genome Sequencing Center for Infectious Disease"/>
            <person name="Cerqueira G."/>
            <person name="Feldgarden M."/>
            <person name="Courvalin P."/>
            <person name="Perichon B."/>
            <person name="Grillot-Courvalin C."/>
            <person name="Clermont D."/>
            <person name="Rocha E."/>
            <person name="Yoon E.-J."/>
            <person name="Nemec A."/>
            <person name="Walker B."/>
            <person name="Young S.K."/>
            <person name="Zeng Q."/>
            <person name="Gargeya S."/>
            <person name="Fitzgerald M."/>
            <person name="Haas B."/>
            <person name="Abouelleil A."/>
            <person name="Alvarado L."/>
            <person name="Arachchi H.M."/>
            <person name="Berlin A.M."/>
            <person name="Chapman S.B."/>
            <person name="Dewar J."/>
            <person name="Goldberg J."/>
            <person name="Griggs A."/>
            <person name="Gujja S."/>
            <person name="Hansen M."/>
            <person name="Howarth C."/>
            <person name="Imamovic A."/>
            <person name="Larimer J."/>
            <person name="McCowan C."/>
            <person name="Murphy C."/>
            <person name="Neiman D."/>
            <person name="Pearson M."/>
            <person name="Priest M."/>
            <person name="Roberts A."/>
            <person name="Saif S."/>
            <person name="Shea T."/>
            <person name="Sisk P."/>
            <person name="Sykes S."/>
            <person name="Wortman J."/>
            <person name="Nusbaum C."/>
            <person name="Birren B."/>
        </authorList>
    </citation>
    <scope>NUCLEOTIDE SEQUENCE [LARGE SCALE GENOMIC DNA]</scope>
    <source>
        <strain evidence="2 3">CIP 70.12</strain>
    </source>
</reference>
<dbReference type="RefSeq" id="WP_005030165.1">
    <property type="nucleotide sequence ID" value="NZ_KB849755.1"/>
</dbReference>
<protein>
    <submittedName>
        <fullName evidence="2">Uncharacterized protein</fullName>
    </submittedName>
</protein>
<comment type="caution">
    <text evidence="2">The sequence shown here is derived from an EMBL/GenBank/DDBJ whole genome shotgun (WGS) entry which is preliminary data.</text>
</comment>
<dbReference type="GeneID" id="69461801"/>
<gene>
    <name evidence="2" type="ORF">F938_01134</name>
</gene>
<keyword evidence="3" id="KW-1185">Reference proteome</keyword>
<proteinExistence type="predicted"/>
<feature type="transmembrane region" description="Helical" evidence="1">
    <location>
        <begin position="286"/>
        <end position="308"/>
    </location>
</feature>
<dbReference type="Proteomes" id="UP000013251">
    <property type="component" value="Unassembled WGS sequence"/>
</dbReference>
<keyword evidence="1" id="KW-1133">Transmembrane helix</keyword>
<dbReference type="HOGENOM" id="CLU_890323_0_0_6"/>
<evidence type="ECO:0000313" key="3">
    <source>
        <dbReference type="Proteomes" id="UP000013251"/>
    </source>
</evidence>
<keyword evidence="1" id="KW-0472">Membrane</keyword>
<dbReference type="AlphaFoldDB" id="N9F024"/>
<dbReference type="OrthoDB" id="9799092at2"/>
<organism evidence="2 3">
    <name type="scientific">Acinetobacter bereziniae LMG 1003 = CIP 70.12</name>
    <dbReference type="NCBI Taxonomy" id="981324"/>
    <lineage>
        <taxon>Bacteria</taxon>
        <taxon>Pseudomonadati</taxon>
        <taxon>Pseudomonadota</taxon>
        <taxon>Gammaproteobacteria</taxon>
        <taxon>Moraxellales</taxon>
        <taxon>Moraxellaceae</taxon>
        <taxon>Acinetobacter</taxon>
    </lineage>
</organism>
<evidence type="ECO:0000313" key="2">
    <source>
        <dbReference type="EMBL" id="ENV98280.1"/>
    </source>
</evidence>
<evidence type="ECO:0000256" key="1">
    <source>
        <dbReference type="SAM" id="Phobius"/>
    </source>
</evidence>
<accession>N9F024</accession>
<dbReference type="EMBL" id="APQG01000016">
    <property type="protein sequence ID" value="ENV98280.1"/>
    <property type="molecule type" value="Genomic_DNA"/>
</dbReference>
<dbReference type="PATRIC" id="fig|1217650.3.peg.1108"/>
<name>N9F024_ACIBZ</name>